<protein>
    <submittedName>
        <fullName evidence="2">Uncharacterized protein</fullName>
    </submittedName>
</protein>
<feature type="compositionally biased region" description="Basic and acidic residues" evidence="1">
    <location>
        <begin position="19"/>
        <end position="30"/>
    </location>
</feature>
<dbReference type="Proteomes" id="UP001187531">
    <property type="component" value="Unassembled WGS sequence"/>
</dbReference>
<evidence type="ECO:0000256" key="1">
    <source>
        <dbReference type="SAM" id="MobiDB-lite"/>
    </source>
</evidence>
<keyword evidence="3" id="KW-1185">Reference proteome</keyword>
<sequence>MSGLVSRNGASSSGTTAIRRTERIRRERPNFYDASEFISEKKLRRQIQDQEDKEFKPVQKSPQKSKKKRGRKPKNEAPPPPPGPNPGEICVGPFGKIYPIDDEPLPELTEEKQWQFSVILEDLSRKLISNNPKF</sequence>
<proteinExistence type="predicted"/>
<evidence type="ECO:0000313" key="2">
    <source>
        <dbReference type="EMBL" id="KAK2713544.1"/>
    </source>
</evidence>
<feature type="region of interest" description="Disordered" evidence="1">
    <location>
        <begin position="1"/>
        <end position="95"/>
    </location>
</feature>
<dbReference type="AlphaFoldDB" id="A0AA88HTK2"/>
<accession>A0AA88HTK2</accession>
<gene>
    <name evidence="2" type="ORF">QYM36_009427</name>
</gene>
<reference evidence="2" key="1">
    <citation type="submission" date="2023-07" db="EMBL/GenBank/DDBJ databases">
        <title>Chromosome-level genome assembly of Artemia franciscana.</title>
        <authorList>
            <person name="Jo E."/>
        </authorList>
    </citation>
    <scope>NUCLEOTIDE SEQUENCE</scope>
    <source>
        <tissue evidence="2">Whole body</tissue>
    </source>
</reference>
<organism evidence="2 3">
    <name type="scientific">Artemia franciscana</name>
    <name type="common">Brine shrimp</name>
    <name type="synonym">Artemia sanfranciscana</name>
    <dbReference type="NCBI Taxonomy" id="6661"/>
    <lineage>
        <taxon>Eukaryota</taxon>
        <taxon>Metazoa</taxon>
        <taxon>Ecdysozoa</taxon>
        <taxon>Arthropoda</taxon>
        <taxon>Crustacea</taxon>
        <taxon>Branchiopoda</taxon>
        <taxon>Anostraca</taxon>
        <taxon>Artemiidae</taxon>
        <taxon>Artemia</taxon>
    </lineage>
</organism>
<feature type="compositionally biased region" description="Pro residues" evidence="1">
    <location>
        <begin position="76"/>
        <end position="85"/>
    </location>
</feature>
<comment type="caution">
    <text evidence="2">The sequence shown here is derived from an EMBL/GenBank/DDBJ whole genome shotgun (WGS) entry which is preliminary data.</text>
</comment>
<feature type="compositionally biased region" description="Basic residues" evidence="1">
    <location>
        <begin position="63"/>
        <end position="72"/>
    </location>
</feature>
<evidence type="ECO:0000313" key="3">
    <source>
        <dbReference type="Proteomes" id="UP001187531"/>
    </source>
</evidence>
<feature type="compositionally biased region" description="Basic and acidic residues" evidence="1">
    <location>
        <begin position="38"/>
        <end position="57"/>
    </location>
</feature>
<dbReference type="EMBL" id="JAVRJZ010000014">
    <property type="protein sequence ID" value="KAK2713544.1"/>
    <property type="molecule type" value="Genomic_DNA"/>
</dbReference>
<name>A0AA88HTK2_ARTSF</name>